<gene>
    <name evidence="2" type="ORF">HBR001_LOCUS4965</name>
</gene>
<reference evidence="2" key="1">
    <citation type="submission" date="2022-12" db="EMBL/GenBank/DDBJ databases">
        <authorList>
            <person name="Webb A."/>
        </authorList>
    </citation>
    <scope>NUCLEOTIDE SEQUENCE</scope>
    <source>
        <strain evidence="2">Hp1</strain>
    </source>
</reference>
<keyword evidence="1" id="KW-0732">Signal</keyword>
<proteinExistence type="predicted"/>
<feature type="signal peptide" evidence="1">
    <location>
        <begin position="1"/>
        <end position="21"/>
    </location>
</feature>
<dbReference type="EMBL" id="CANTFL010001055">
    <property type="protein sequence ID" value="CAI5730767.1"/>
    <property type="molecule type" value="Genomic_DNA"/>
</dbReference>
<accession>A0AAV0U2D3</accession>
<comment type="caution">
    <text evidence="2">The sequence shown here is derived from an EMBL/GenBank/DDBJ whole genome shotgun (WGS) entry which is preliminary data.</text>
</comment>
<name>A0AAV0U2D3_HYABA</name>
<sequence>MRAHSPFFWVFIFLLWSDALAIDGNQTGVASTITSSSLGLNEGRFVAPRKGQQNGLAADVIHPVDLEKSEERNSIGQSLSNRFRMWNWYRKGESPRQVFHNHQVEGTGHIDFKRAVLLMKYVHYARRRKVPFDDVAVADMWAERISPEILVPLFHKFRSVNGLKDSADNMQKHLHSRFPDETSEPLIATWLITNESPEFVFKMLSVGEKIDNIDKIENACWFLKYVFQYNRKQKKEGDKFSSDEITQLFAQNKPLLEKARSLVDTNKTN</sequence>
<keyword evidence="3" id="KW-1185">Reference proteome</keyword>
<evidence type="ECO:0000313" key="2">
    <source>
        <dbReference type="EMBL" id="CAI5730767.1"/>
    </source>
</evidence>
<organism evidence="2 3">
    <name type="scientific">Hyaloperonospora brassicae</name>
    <name type="common">Brassica downy mildew</name>
    <name type="synonym">Peronospora brassicae</name>
    <dbReference type="NCBI Taxonomy" id="162125"/>
    <lineage>
        <taxon>Eukaryota</taxon>
        <taxon>Sar</taxon>
        <taxon>Stramenopiles</taxon>
        <taxon>Oomycota</taxon>
        <taxon>Peronosporomycetes</taxon>
        <taxon>Peronosporales</taxon>
        <taxon>Peronosporaceae</taxon>
        <taxon>Hyaloperonospora</taxon>
    </lineage>
</organism>
<dbReference type="Proteomes" id="UP001162031">
    <property type="component" value="Unassembled WGS sequence"/>
</dbReference>
<protein>
    <recommendedName>
        <fullName evidence="4">RXLR phytopathogen effector protein WY-domain domain-containing protein</fullName>
    </recommendedName>
</protein>
<evidence type="ECO:0000313" key="3">
    <source>
        <dbReference type="Proteomes" id="UP001162031"/>
    </source>
</evidence>
<dbReference type="AlphaFoldDB" id="A0AAV0U2D3"/>
<evidence type="ECO:0000256" key="1">
    <source>
        <dbReference type="SAM" id="SignalP"/>
    </source>
</evidence>
<feature type="chain" id="PRO_5043818819" description="RXLR phytopathogen effector protein WY-domain domain-containing protein" evidence="1">
    <location>
        <begin position="22"/>
        <end position="269"/>
    </location>
</feature>
<evidence type="ECO:0008006" key="4">
    <source>
        <dbReference type="Google" id="ProtNLM"/>
    </source>
</evidence>